<dbReference type="EMBL" id="FWYB01000002">
    <property type="protein sequence ID" value="SMC75631.1"/>
    <property type="molecule type" value="Genomic_DNA"/>
</dbReference>
<feature type="signal peptide" evidence="1">
    <location>
        <begin position="1"/>
        <end position="18"/>
    </location>
</feature>
<protein>
    <submittedName>
        <fullName evidence="3">Peptidase family M28</fullName>
    </submittedName>
</protein>
<evidence type="ECO:0000256" key="1">
    <source>
        <dbReference type="SAM" id="SignalP"/>
    </source>
</evidence>
<dbReference type="GO" id="GO:0008235">
    <property type="term" value="F:metalloexopeptidase activity"/>
    <property type="evidence" value="ECO:0007669"/>
    <property type="project" value="InterPro"/>
</dbReference>
<dbReference type="OrthoDB" id="9764939at2"/>
<feature type="domain" description="Peptidase M28" evidence="2">
    <location>
        <begin position="181"/>
        <end position="370"/>
    </location>
</feature>
<dbReference type="AlphaFoldDB" id="A0A1W2BRX9"/>
<proteinExistence type="predicted"/>
<keyword evidence="4" id="KW-1185">Reference proteome</keyword>
<organism evidence="3 4">
    <name type="scientific">Pedobacter nyackensis</name>
    <dbReference type="NCBI Taxonomy" id="475255"/>
    <lineage>
        <taxon>Bacteria</taxon>
        <taxon>Pseudomonadati</taxon>
        <taxon>Bacteroidota</taxon>
        <taxon>Sphingobacteriia</taxon>
        <taxon>Sphingobacteriales</taxon>
        <taxon>Sphingobacteriaceae</taxon>
        <taxon>Pedobacter</taxon>
    </lineage>
</organism>
<dbReference type="Proteomes" id="UP000192678">
    <property type="component" value="Unassembled WGS sequence"/>
</dbReference>
<dbReference type="Gene3D" id="3.40.630.10">
    <property type="entry name" value="Zn peptidases"/>
    <property type="match status" value="1"/>
</dbReference>
<dbReference type="SUPFAM" id="SSF53187">
    <property type="entry name" value="Zn-dependent exopeptidases"/>
    <property type="match status" value="1"/>
</dbReference>
<dbReference type="InterPro" id="IPR007484">
    <property type="entry name" value="Peptidase_M28"/>
</dbReference>
<sequence length="380" mass="42142">MKKCLVILCLLSPLAALSQDIQLTRTILDTLTSKTMWGRGYTNNGLEKAAEYINAKFESYGLSPMDGKTYKQHFSFPVNTFPGKMELKINGQALVPGKEFIVMPESVGKIAHGKLIQKDSSVFISATDRIVLILKDKLTWSVSKHVADYTGIEVIKPMAKKPETIDVNIENQLVPDFKAVNLCGIVKGTLQPDSFLVLTAHYDHLGGMGSSTYFPGANDNASGVSFLLSMAKYYAANPAPYSMAFICFSAEEAGLVGSKHFTEQPLLDLSKIRFLINLDMVGTGETGITVVNATEYPKEFDLLNQVNNAHNYLVRISPRGKAANSDHFHFTEKGVPSFFIYTTGGVKAYHDVYDQPEHLPFTEYNDLFSLFLDFNDKLMK</sequence>
<evidence type="ECO:0000313" key="4">
    <source>
        <dbReference type="Proteomes" id="UP000192678"/>
    </source>
</evidence>
<dbReference type="PANTHER" id="PTHR12147">
    <property type="entry name" value="METALLOPEPTIDASE M28 FAMILY MEMBER"/>
    <property type="match status" value="1"/>
</dbReference>
<feature type="chain" id="PRO_5012280645" evidence="1">
    <location>
        <begin position="19"/>
        <end position="380"/>
    </location>
</feature>
<dbReference type="RefSeq" id="WP_084288702.1">
    <property type="nucleotide sequence ID" value="NZ_FWYB01000002.1"/>
</dbReference>
<evidence type="ECO:0000259" key="2">
    <source>
        <dbReference type="Pfam" id="PF04389"/>
    </source>
</evidence>
<accession>A0A1W2BRX9</accession>
<dbReference type="GO" id="GO:0006508">
    <property type="term" value="P:proteolysis"/>
    <property type="evidence" value="ECO:0007669"/>
    <property type="project" value="InterPro"/>
</dbReference>
<keyword evidence="1" id="KW-0732">Signal</keyword>
<dbReference type="Pfam" id="PF04389">
    <property type="entry name" value="Peptidase_M28"/>
    <property type="match status" value="1"/>
</dbReference>
<dbReference type="InterPro" id="IPR045175">
    <property type="entry name" value="M28_fam"/>
</dbReference>
<gene>
    <name evidence="3" type="ORF">SAMN04488101_102742</name>
</gene>
<dbReference type="STRING" id="475255.SAMN04488101_102742"/>
<dbReference type="PANTHER" id="PTHR12147:SF26">
    <property type="entry name" value="PEPTIDASE M28 DOMAIN-CONTAINING PROTEIN"/>
    <property type="match status" value="1"/>
</dbReference>
<name>A0A1W2BRX9_9SPHI</name>
<reference evidence="3 4" key="1">
    <citation type="submission" date="2017-04" db="EMBL/GenBank/DDBJ databases">
        <authorList>
            <person name="Afonso C.L."/>
            <person name="Miller P.J."/>
            <person name="Scott M.A."/>
            <person name="Spackman E."/>
            <person name="Goraichik I."/>
            <person name="Dimitrov K.M."/>
            <person name="Suarez D.L."/>
            <person name="Swayne D.E."/>
        </authorList>
    </citation>
    <scope>NUCLEOTIDE SEQUENCE [LARGE SCALE GENOMIC DNA]</scope>
    <source>
        <strain evidence="3 4">DSM 19625</strain>
    </source>
</reference>
<evidence type="ECO:0000313" key="3">
    <source>
        <dbReference type="EMBL" id="SMC75631.1"/>
    </source>
</evidence>